<gene>
    <name evidence="2" type="ORF">VNI00_010817</name>
</gene>
<organism evidence="2 3">
    <name type="scientific">Paramarasmius palmivorus</name>
    <dbReference type="NCBI Taxonomy" id="297713"/>
    <lineage>
        <taxon>Eukaryota</taxon>
        <taxon>Fungi</taxon>
        <taxon>Dikarya</taxon>
        <taxon>Basidiomycota</taxon>
        <taxon>Agaricomycotina</taxon>
        <taxon>Agaricomycetes</taxon>
        <taxon>Agaricomycetidae</taxon>
        <taxon>Agaricales</taxon>
        <taxon>Marasmiineae</taxon>
        <taxon>Marasmiaceae</taxon>
        <taxon>Paramarasmius</taxon>
    </lineage>
</organism>
<dbReference type="SUPFAM" id="SSF52047">
    <property type="entry name" value="RNI-like"/>
    <property type="match status" value="1"/>
</dbReference>
<comment type="caution">
    <text evidence="2">The sequence shown here is derived from an EMBL/GenBank/DDBJ whole genome shotgun (WGS) entry which is preliminary data.</text>
</comment>
<dbReference type="InterPro" id="IPR032675">
    <property type="entry name" value="LRR_dom_sf"/>
</dbReference>
<reference evidence="2 3" key="1">
    <citation type="submission" date="2024-01" db="EMBL/GenBank/DDBJ databases">
        <title>A draft genome for a cacao thread blight-causing isolate of Paramarasmius palmivorus.</title>
        <authorList>
            <person name="Baruah I.K."/>
            <person name="Bukari Y."/>
            <person name="Amoako-Attah I."/>
            <person name="Meinhardt L.W."/>
            <person name="Bailey B.A."/>
            <person name="Cohen S.P."/>
        </authorList>
    </citation>
    <scope>NUCLEOTIDE SEQUENCE [LARGE SCALE GENOMIC DNA]</scope>
    <source>
        <strain evidence="2 3">GH-12</strain>
    </source>
</reference>
<dbReference type="EMBL" id="JAYKXP010000045">
    <property type="protein sequence ID" value="KAK7037605.1"/>
    <property type="molecule type" value="Genomic_DNA"/>
</dbReference>
<dbReference type="Pfam" id="PF12937">
    <property type="entry name" value="F-box-like"/>
    <property type="match status" value="1"/>
</dbReference>
<evidence type="ECO:0000313" key="2">
    <source>
        <dbReference type="EMBL" id="KAK7037605.1"/>
    </source>
</evidence>
<dbReference type="InterPro" id="IPR001810">
    <property type="entry name" value="F-box_dom"/>
</dbReference>
<protein>
    <recommendedName>
        <fullName evidence="1">F-box domain-containing protein</fullName>
    </recommendedName>
</protein>
<evidence type="ECO:0000259" key="1">
    <source>
        <dbReference type="Pfam" id="PF12937"/>
    </source>
</evidence>
<proteinExistence type="predicted"/>
<accession>A0AAW0CF18</accession>
<name>A0AAW0CF18_9AGAR</name>
<keyword evidence="3" id="KW-1185">Reference proteome</keyword>
<dbReference type="Proteomes" id="UP001383192">
    <property type="component" value="Unassembled WGS sequence"/>
</dbReference>
<dbReference type="AlphaFoldDB" id="A0AAW0CF18"/>
<feature type="domain" description="F-box" evidence="1">
    <location>
        <begin position="16"/>
        <end position="81"/>
    </location>
</feature>
<sequence length="511" mass="58159">MSEHLPLVTHSNPPIQAVPPEVLSDIFALATFSEHTVYNHHSRFYVPDSVPKSTQLHRLASVCRRWRDVSVSTPVLWSSILVHLNNDPHPASTVDKVQMHLDRSKSSPLTVTLNVESFNSVGYRESTLDLNRPDQREGPTSWILFMMVLHNAARIRQLSIRSHYGNSEPFSTSLMPRFRDRFINLERLLIDVDFSTNDPYVIGGVFTQSPLLRRVDYHSSTAKLPHLPSTHLTHITLEGVPLRHFATIMTQLPLLESVDVGVWAASSLDGEDLQRSVFPRLRTFHVSLSTDNYYVDWRGFTDFFDLLHCPALTSVSFQMPIMGDHAAYCAEFNWEDSMYWQKSLEDFKGALSNFIQRSPGIKTFRLVSMYLKDLDLFSLLRKMPQLTSLNIVDAKRSVPEGGIPVVTSAFLKELGSGGLVPRLRDLWLELPQYEFGSKWAALEEMLGDAVKRRLRSAYIRIEDATIPELDLQELRRLQAEGLAVRVVYAPSVANIWDRKKGVELLGYNVES</sequence>
<dbReference type="Gene3D" id="1.20.1280.50">
    <property type="match status" value="1"/>
</dbReference>
<dbReference type="Gene3D" id="3.80.10.10">
    <property type="entry name" value="Ribonuclease Inhibitor"/>
    <property type="match status" value="1"/>
</dbReference>
<evidence type="ECO:0000313" key="3">
    <source>
        <dbReference type="Proteomes" id="UP001383192"/>
    </source>
</evidence>